<accession>A0A371E8N8</accession>
<dbReference type="Proteomes" id="UP000257109">
    <property type="component" value="Unassembled WGS sequence"/>
</dbReference>
<dbReference type="AlphaFoldDB" id="A0A371E8N8"/>
<evidence type="ECO:0000259" key="1">
    <source>
        <dbReference type="Pfam" id="PF25597"/>
    </source>
</evidence>
<keyword evidence="3" id="KW-1185">Reference proteome</keyword>
<name>A0A371E8N8_MUCPR</name>
<reference evidence="2" key="1">
    <citation type="submission" date="2018-05" db="EMBL/GenBank/DDBJ databases">
        <title>Draft genome of Mucuna pruriens seed.</title>
        <authorList>
            <person name="Nnadi N.E."/>
            <person name="Vos R."/>
            <person name="Hasami M.H."/>
            <person name="Devisetty U.K."/>
            <person name="Aguiy J.C."/>
        </authorList>
    </citation>
    <scope>NUCLEOTIDE SEQUENCE [LARGE SCALE GENOMIC DNA]</scope>
    <source>
        <strain evidence="2">JCA_2017</strain>
    </source>
</reference>
<feature type="domain" description="Retroviral polymerase SH3-like" evidence="1">
    <location>
        <begin position="10"/>
        <end position="39"/>
    </location>
</feature>
<dbReference type="EMBL" id="QJKJ01015538">
    <property type="protein sequence ID" value="RDX62359.1"/>
    <property type="molecule type" value="Genomic_DNA"/>
</dbReference>
<dbReference type="Pfam" id="PF25597">
    <property type="entry name" value="SH3_retrovirus"/>
    <property type="match status" value="1"/>
</dbReference>
<sequence length="97" mass="11288">MSCECDAQLLEKKKLDPKYKKCIFLGYVDSVKGYCLWVLFPTKLLLNNNKKNKNHVRSIMKKLNKQHIGQGNHFGTLIVCMASHDAYYLLLKKKKNL</sequence>
<comment type="caution">
    <text evidence="2">The sequence shown here is derived from an EMBL/GenBank/DDBJ whole genome shotgun (WGS) entry which is preliminary data.</text>
</comment>
<organism evidence="2 3">
    <name type="scientific">Mucuna pruriens</name>
    <name type="common">Velvet bean</name>
    <name type="synonym">Dolichos pruriens</name>
    <dbReference type="NCBI Taxonomy" id="157652"/>
    <lineage>
        <taxon>Eukaryota</taxon>
        <taxon>Viridiplantae</taxon>
        <taxon>Streptophyta</taxon>
        <taxon>Embryophyta</taxon>
        <taxon>Tracheophyta</taxon>
        <taxon>Spermatophyta</taxon>
        <taxon>Magnoliopsida</taxon>
        <taxon>eudicotyledons</taxon>
        <taxon>Gunneridae</taxon>
        <taxon>Pentapetalae</taxon>
        <taxon>rosids</taxon>
        <taxon>fabids</taxon>
        <taxon>Fabales</taxon>
        <taxon>Fabaceae</taxon>
        <taxon>Papilionoideae</taxon>
        <taxon>50 kb inversion clade</taxon>
        <taxon>NPAAA clade</taxon>
        <taxon>indigoferoid/millettioid clade</taxon>
        <taxon>Phaseoleae</taxon>
        <taxon>Mucuna</taxon>
    </lineage>
</organism>
<evidence type="ECO:0000313" key="2">
    <source>
        <dbReference type="EMBL" id="RDX62359.1"/>
    </source>
</evidence>
<proteinExistence type="predicted"/>
<dbReference type="InterPro" id="IPR057670">
    <property type="entry name" value="SH3_retrovirus"/>
</dbReference>
<feature type="non-terminal residue" evidence="2">
    <location>
        <position position="1"/>
    </location>
</feature>
<evidence type="ECO:0000313" key="3">
    <source>
        <dbReference type="Proteomes" id="UP000257109"/>
    </source>
</evidence>
<gene>
    <name evidence="2" type="ORF">CR513_59315</name>
</gene>
<protein>
    <recommendedName>
        <fullName evidence="1">Retroviral polymerase SH3-like domain-containing protein</fullName>
    </recommendedName>
</protein>